<dbReference type="GO" id="GO:0000981">
    <property type="term" value="F:DNA-binding transcription factor activity, RNA polymerase II-specific"/>
    <property type="evidence" value="ECO:0007669"/>
    <property type="project" value="InterPro"/>
</dbReference>
<feature type="domain" description="C2H2-type" evidence="10">
    <location>
        <begin position="18"/>
        <end position="45"/>
    </location>
</feature>
<dbReference type="SMART" id="SM00355">
    <property type="entry name" value="ZnF_C2H2"/>
    <property type="match status" value="2"/>
</dbReference>
<feature type="domain" description="C2H2-type" evidence="10">
    <location>
        <begin position="46"/>
        <end position="73"/>
    </location>
</feature>
<keyword evidence="3" id="KW-0862">Zinc</keyword>
<proteinExistence type="predicted"/>
<evidence type="ECO:0000256" key="1">
    <source>
        <dbReference type="ARBA" id="ARBA00022723"/>
    </source>
</evidence>
<reference evidence="11" key="1">
    <citation type="submission" date="2018-03" db="EMBL/GenBank/DDBJ databases">
        <authorList>
            <person name="Guldener U."/>
        </authorList>
    </citation>
    <scope>NUCLEOTIDE SEQUENCE</scope>
</reference>
<dbReference type="Proteomes" id="UP001187682">
    <property type="component" value="Unassembled WGS sequence"/>
</dbReference>
<evidence type="ECO:0000313" key="12">
    <source>
        <dbReference type="Proteomes" id="UP001187682"/>
    </source>
</evidence>
<dbReference type="InterPro" id="IPR036864">
    <property type="entry name" value="Zn2-C6_fun-type_DNA-bd_sf"/>
</dbReference>
<dbReference type="SUPFAM" id="SSF57701">
    <property type="entry name" value="Zn2/Cys6 DNA-binding domain"/>
    <property type="match status" value="1"/>
</dbReference>
<evidence type="ECO:0000256" key="2">
    <source>
        <dbReference type="ARBA" id="ARBA00022771"/>
    </source>
</evidence>
<evidence type="ECO:0000313" key="11">
    <source>
        <dbReference type="EMBL" id="SPO01431.1"/>
    </source>
</evidence>
<accession>A0AAE8MXT8</accession>
<keyword evidence="4" id="KW-0805">Transcription regulation</keyword>
<feature type="domain" description="Zn(2)-C6 fungal-type" evidence="9">
    <location>
        <begin position="95"/>
        <end position="124"/>
    </location>
</feature>
<dbReference type="PROSITE" id="PS00463">
    <property type="entry name" value="ZN2_CY6_FUNGAL_1"/>
    <property type="match status" value="1"/>
</dbReference>
<dbReference type="InterPro" id="IPR036236">
    <property type="entry name" value="Znf_C2H2_sf"/>
</dbReference>
<protein>
    <submittedName>
        <fullName evidence="11">Related to transcription factor Pig1p</fullName>
    </submittedName>
</protein>
<gene>
    <name evidence="11" type="ORF">DNG_04105</name>
</gene>
<organism evidence="11 12">
    <name type="scientific">Cephalotrichum gorgonifer</name>
    <dbReference type="NCBI Taxonomy" id="2041049"/>
    <lineage>
        <taxon>Eukaryota</taxon>
        <taxon>Fungi</taxon>
        <taxon>Dikarya</taxon>
        <taxon>Ascomycota</taxon>
        <taxon>Pezizomycotina</taxon>
        <taxon>Sordariomycetes</taxon>
        <taxon>Hypocreomycetidae</taxon>
        <taxon>Microascales</taxon>
        <taxon>Microascaceae</taxon>
        <taxon>Cephalotrichum</taxon>
    </lineage>
</organism>
<feature type="region of interest" description="Disordered" evidence="8">
    <location>
        <begin position="271"/>
        <end position="293"/>
    </location>
</feature>
<dbReference type="PANTHER" id="PTHR47660">
    <property type="entry name" value="TRANSCRIPTION FACTOR WITH C2H2 AND ZN(2)-CYS(6) DNA BINDING DOMAIN (EUROFUNG)-RELATED-RELATED"/>
    <property type="match status" value="1"/>
</dbReference>
<dbReference type="SMART" id="SM00066">
    <property type="entry name" value="GAL4"/>
    <property type="match status" value="1"/>
</dbReference>
<feature type="compositionally biased region" description="Basic and acidic residues" evidence="8">
    <location>
        <begin position="277"/>
        <end position="293"/>
    </location>
</feature>
<name>A0AAE8MXT8_9PEZI</name>
<sequence length="836" mass="92756">MATNDRAQPAGAPDSGLFQCGTCMRKYKRLDHLARHVRSHTQTKPFQCPICNKAFARTDILKRHVAGHSSTAGSDGSSTAATRYSQNIPGRVSQACRSCASNHLRCSEQKPCVRCVDNGVECDWDQSAHMVLTPPRTGRSNSMDEPTGDAITVSPAVDGQYEQGLPSPVTSRMTTGSTIDVDMDQAPGPFPDWTFVPGQWTPMGSAPFEYAPSIELEDIDLRFLDDYNVNIPFELADPSPAFTPAATDPCRAAALASDAFHNCHWRFRPNAQDNGSAEEHNLSLPSDHRPPESHLRLDRRVTGVKLNVSSRDKILTTVVESCRPENLSRAVASFPSVDLLDSLLQYSLTSPVARLDSFLHAATFNPNEKRPELLAAMAARGAMLTADPALTKLGHAIQESLRFAIPKHWERHNSLIRDLELVQSFIISLEIGLWSGNGRKVEISESFLQPPLTMLRRGGKLRWSAYPNIIVRDDEVGEELDRTWRAWVHQESFKRLVFRVMRHDADSSAALLVNPLVSYAEVQLPLPAPEALWAAKTAAEWKEAFLEADGRRHSVVDFIEEPGKLQTHGGLVDPAATGLAFLSCTWTLAWELVQLGSLQRGRPGRWSGHLTASRRDELLQLLGHFRIAMDPYAPYGQELTMRLELTLLHLHMPFEDIQLFAGMEGQEQAREVYPSLTEWVGSKEARSAIWHAGQILRIARGLPRTMLQEHAATTVYHAGLCLWAYGLLSESILTSPLVGPGDIAQDIFLDGADSLHLQRFVQFGTGRPCIQGARAIERQYGDDGDVVHLRRPDLVMQTVVRVLEASHDGMSKPGLVYQLVQLMEGLYRASRRALDP</sequence>
<dbReference type="FunFam" id="3.30.160.60:FF:002343">
    <property type="entry name" value="Zinc finger protein 33A"/>
    <property type="match status" value="1"/>
</dbReference>
<evidence type="ECO:0000256" key="6">
    <source>
        <dbReference type="ARBA" id="ARBA00023242"/>
    </source>
</evidence>
<evidence type="ECO:0000256" key="7">
    <source>
        <dbReference type="PROSITE-ProRule" id="PRU00042"/>
    </source>
</evidence>
<evidence type="ECO:0000256" key="8">
    <source>
        <dbReference type="SAM" id="MobiDB-lite"/>
    </source>
</evidence>
<dbReference type="AlphaFoldDB" id="A0AAE8MXT8"/>
<dbReference type="PROSITE" id="PS50157">
    <property type="entry name" value="ZINC_FINGER_C2H2_2"/>
    <property type="match status" value="2"/>
</dbReference>
<keyword evidence="6" id="KW-0539">Nucleus</keyword>
<dbReference type="Gene3D" id="4.10.240.10">
    <property type="entry name" value="Zn(2)-C6 fungal-type DNA-binding domain"/>
    <property type="match status" value="1"/>
</dbReference>
<evidence type="ECO:0000259" key="10">
    <source>
        <dbReference type="PROSITE" id="PS50157"/>
    </source>
</evidence>
<evidence type="ECO:0000259" key="9">
    <source>
        <dbReference type="PROSITE" id="PS50048"/>
    </source>
</evidence>
<evidence type="ECO:0000256" key="5">
    <source>
        <dbReference type="ARBA" id="ARBA00023163"/>
    </source>
</evidence>
<dbReference type="InterPro" id="IPR001138">
    <property type="entry name" value="Zn2Cys6_DnaBD"/>
</dbReference>
<dbReference type="GO" id="GO:0008270">
    <property type="term" value="F:zinc ion binding"/>
    <property type="evidence" value="ECO:0007669"/>
    <property type="project" value="UniProtKB-KW"/>
</dbReference>
<comment type="caution">
    <text evidence="11">The sequence shown here is derived from an EMBL/GenBank/DDBJ whole genome shotgun (WGS) entry which is preliminary data.</text>
</comment>
<dbReference type="CDD" id="cd00067">
    <property type="entry name" value="GAL4"/>
    <property type="match status" value="1"/>
</dbReference>
<dbReference type="Pfam" id="PF00172">
    <property type="entry name" value="Zn_clus"/>
    <property type="match status" value="1"/>
</dbReference>
<dbReference type="EMBL" id="ONZQ02000005">
    <property type="protein sequence ID" value="SPO01431.1"/>
    <property type="molecule type" value="Genomic_DNA"/>
</dbReference>
<dbReference type="Pfam" id="PF00096">
    <property type="entry name" value="zf-C2H2"/>
    <property type="match status" value="1"/>
</dbReference>
<dbReference type="PROSITE" id="PS00028">
    <property type="entry name" value="ZINC_FINGER_C2H2_1"/>
    <property type="match status" value="2"/>
</dbReference>
<keyword evidence="5" id="KW-0804">Transcription</keyword>
<dbReference type="PANTHER" id="PTHR47660:SF2">
    <property type="entry name" value="TRANSCRIPTION FACTOR WITH C2H2 AND ZN(2)-CYS(6) DNA BINDING DOMAIN (EUROFUNG)"/>
    <property type="match status" value="1"/>
</dbReference>
<dbReference type="PROSITE" id="PS50048">
    <property type="entry name" value="ZN2_CY6_FUNGAL_2"/>
    <property type="match status" value="1"/>
</dbReference>
<dbReference type="InterPro" id="IPR013087">
    <property type="entry name" value="Znf_C2H2_type"/>
</dbReference>
<dbReference type="Gene3D" id="3.30.160.60">
    <property type="entry name" value="Classic Zinc Finger"/>
    <property type="match status" value="2"/>
</dbReference>
<evidence type="ECO:0000256" key="4">
    <source>
        <dbReference type="ARBA" id="ARBA00023015"/>
    </source>
</evidence>
<dbReference type="SUPFAM" id="SSF57667">
    <property type="entry name" value="beta-beta-alpha zinc fingers"/>
    <property type="match status" value="1"/>
</dbReference>
<keyword evidence="12" id="KW-1185">Reference proteome</keyword>
<keyword evidence="2 7" id="KW-0863">Zinc-finger</keyword>
<keyword evidence="1" id="KW-0479">Metal-binding</keyword>
<evidence type="ECO:0000256" key="3">
    <source>
        <dbReference type="ARBA" id="ARBA00022833"/>
    </source>
</evidence>